<gene>
    <name evidence="1" type="ORF">S01H1_30934</name>
</gene>
<organism evidence="1">
    <name type="scientific">marine sediment metagenome</name>
    <dbReference type="NCBI Taxonomy" id="412755"/>
    <lineage>
        <taxon>unclassified sequences</taxon>
        <taxon>metagenomes</taxon>
        <taxon>ecological metagenomes</taxon>
    </lineage>
</organism>
<evidence type="ECO:0000313" key="1">
    <source>
        <dbReference type="EMBL" id="GAF87108.1"/>
    </source>
</evidence>
<reference evidence="1" key="1">
    <citation type="journal article" date="2014" name="Front. Microbiol.">
        <title>High frequency of phylogenetically diverse reductive dehalogenase-homologous genes in deep subseafloor sedimentary metagenomes.</title>
        <authorList>
            <person name="Kawai M."/>
            <person name="Futagami T."/>
            <person name="Toyoda A."/>
            <person name="Takaki Y."/>
            <person name="Nishi S."/>
            <person name="Hori S."/>
            <person name="Arai W."/>
            <person name="Tsubouchi T."/>
            <person name="Morono Y."/>
            <person name="Uchiyama I."/>
            <person name="Ito T."/>
            <person name="Fujiyama A."/>
            <person name="Inagaki F."/>
            <person name="Takami H."/>
        </authorList>
    </citation>
    <scope>NUCLEOTIDE SEQUENCE</scope>
    <source>
        <strain evidence="1">Expedition CK06-06</strain>
    </source>
</reference>
<dbReference type="AlphaFoldDB" id="X0T0Y2"/>
<proteinExistence type="predicted"/>
<dbReference type="EMBL" id="BARS01019064">
    <property type="protein sequence ID" value="GAF87108.1"/>
    <property type="molecule type" value="Genomic_DNA"/>
</dbReference>
<name>X0T0Y2_9ZZZZ</name>
<protein>
    <submittedName>
        <fullName evidence="1">Uncharacterized protein</fullName>
    </submittedName>
</protein>
<feature type="non-terminal residue" evidence="1">
    <location>
        <position position="81"/>
    </location>
</feature>
<sequence length="81" mass="9849">MAKKIDPRNVEMILQLLIDHVDKVDYLDEAKLEDIVSELMYNPLIRLSHSNMIKSYATKLMEGEPWKFFRFRYRDAFFHFH</sequence>
<accession>X0T0Y2</accession>
<comment type="caution">
    <text evidence="1">The sequence shown here is derived from an EMBL/GenBank/DDBJ whole genome shotgun (WGS) entry which is preliminary data.</text>
</comment>